<gene>
    <name evidence="1" type="ORF">ENS19_06015</name>
</gene>
<comment type="caution">
    <text evidence="1">The sequence shown here is derived from an EMBL/GenBank/DDBJ whole genome shotgun (WGS) entry which is preliminary data.</text>
</comment>
<accession>A0A7C3F0N4</accession>
<organism evidence="1">
    <name type="scientific">Candidatus Methanomethylicus mesodigestus</name>
    <dbReference type="NCBI Taxonomy" id="1867258"/>
    <lineage>
        <taxon>Archaea</taxon>
        <taxon>Thermoproteota</taxon>
        <taxon>Methanosuratincolia</taxon>
        <taxon>Candidatus Methanomethylicales</taxon>
        <taxon>Candidatus Methanomethylicaceae</taxon>
        <taxon>Candidatus Methanomethylicus</taxon>
    </lineage>
</organism>
<protein>
    <submittedName>
        <fullName evidence="1">Uncharacterized protein</fullName>
    </submittedName>
</protein>
<proteinExistence type="predicted"/>
<name>A0A7C3F0N4_9CREN</name>
<sequence>MIRSVSYGQLHSIWKRASRTGALRRLPEIKRGLFSAALCYARMTGAIFNRRLIEMIQSVADQVLTIGQRIIKRGSERARSLWGNAKARGIFRQLPEWLEDPAYLFWLGTDLLVRRGRWVLASPAPRPM</sequence>
<evidence type="ECO:0000313" key="1">
    <source>
        <dbReference type="EMBL" id="HFK20825.1"/>
    </source>
</evidence>
<reference evidence="1" key="1">
    <citation type="journal article" date="2020" name="mSystems">
        <title>Genome- and Community-Level Interaction Insights into Carbon Utilization and Element Cycling Functions of Hydrothermarchaeota in Hydrothermal Sediment.</title>
        <authorList>
            <person name="Zhou Z."/>
            <person name="Liu Y."/>
            <person name="Xu W."/>
            <person name="Pan J."/>
            <person name="Luo Z.H."/>
            <person name="Li M."/>
        </authorList>
    </citation>
    <scope>NUCLEOTIDE SEQUENCE [LARGE SCALE GENOMIC DNA]</scope>
    <source>
        <strain evidence="1">SpSt-468</strain>
    </source>
</reference>
<dbReference type="AlphaFoldDB" id="A0A7C3F0N4"/>
<dbReference type="EMBL" id="DSTX01000011">
    <property type="protein sequence ID" value="HFK20825.1"/>
    <property type="molecule type" value="Genomic_DNA"/>
</dbReference>